<feature type="transmembrane region" description="Helical" evidence="1">
    <location>
        <begin position="192"/>
        <end position="216"/>
    </location>
</feature>
<accession>A0AAW9S5I3</accession>
<feature type="transmembrane region" description="Helical" evidence="1">
    <location>
        <begin position="79"/>
        <end position="100"/>
    </location>
</feature>
<feature type="transmembrane region" description="Helical" evidence="1">
    <location>
        <begin position="152"/>
        <end position="172"/>
    </location>
</feature>
<protein>
    <submittedName>
        <fullName evidence="3">Heparan-alpha-glucosaminide N-acetyltransferase domain-containing protein</fullName>
    </submittedName>
</protein>
<evidence type="ECO:0000256" key="1">
    <source>
        <dbReference type="SAM" id="Phobius"/>
    </source>
</evidence>
<sequence>MENQHKRILALDLIKGCSVIMMVIVHTLIIYGSREAQAETFFGNFIRFLGKAPGIFLICMGITFMTSRNQSLLSAIKRGGLLLLAALLMNFMKFMIPVMFDFVPDNYMTKFQWDAPIEWQYLYLVLLGDILHLAGMSLLFIGFIRTFVKNKFGILAIGLAVALVSRELHGLYTDIPVVNYVLDLIFHNEFPAYVYFPVFPWITFIILGMFFGKWFIEVNYDQAFLFKKIFIAGIIFVVLGLPLVYYYPEYHYNDFYYMGLGGVLYSAGLVLLALWLVYLLSFSIKQKAFVGILNYCSRNLTSMYIIQWTLISWGKGIFGFRESGAVEVLLLIPLYMALTFLVQKLLDELIHIFKSKKDTVDLTKQTV</sequence>
<organism evidence="3 4">
    <name type="scientific">Rapidithrix thailandica</name>
    <dbReference type="NCBI Taxonomy" id="413964"/>
    <lineage>
        <taxon>Bacteria</taxon>
        <taxon>Pseudomonadati</taxon>
        <taxon>Bacteroidota</taxon>
        <taxon>Cytophagia</taxon>
        <taxon>Cytophagales</taxon>
        <taxon>Flammeovirgaceae</taxon>
        <taxon>Rapidithrix</taxon>
    </lineage>
</organism>
<keyword evidence="4" id="KW-1185">Reference proteome</keyword>
<dbReference type="EMBL" id="JBDKWZ010000023">
    <property type="protein sequence ID" value="MEN7551492.1"/>
    <property type="molecule type" value="Genomic_DNA"/>
</dbReference>
<feature type="transmembrane region" description="Helical" evidence="1">
    <location>
        <begin position="120"/>
        <end position="140"/>
    </location>
</feature>
<name>A0AAW9S5I3_9BACT</name>
<feature type="transmembrane region" description="Helical" evidence="1">
    <location>
        <begin position="292"/>
        <end position="313"/>
    </location>
</feature>
<feature type="transmembrane region" description="Helical" evidence="1">
    <location>
        <begin position="228"/>
        <end position="247"/>
    </location>
</feature>
<dbReference type="Proteomes" id="UP001403385">
    <property type="component" value="Unassembled WGS sequence"/>
</dbReference>
<evidence type="ECO:0000313" key="4">
    <source>
        <dbReference type="Proteomes" id="UP001403385"/>
    </source>
</evidence>
<keyword evidence="1" id="KW-1133">Transmembrane helix</keyword>
<evidence type="ECO:0000313" key="3">
    <source>
        <dbReference type="EMBL" id="MEN7551492.1"/>
    </source>
</evidence>
<evidence type="ECO:0000259" key="2">
    <source>
        <dbReference type="Pfam" id="PF07786"/>
    </source>
</evidence>
<feature type="transmembrane region" description="Helical" evidence="1">
    <location>
        <begin position="12"/>
        <end position="33"/>
    </location>
</feature>
<feature type="transmembrane region" description="Helical" evidence="1">
    <location>
        <begin position="259"/>
        <end position="280"/>
    </location>
</feature>
<feature type="transmembrane region" description="Helical" evidence="1">
    <location>
        <begin position="45"/>
        <end position="67"/>
    </location>
</feature>
<comment type="caution">
    <text evidence="3">The sequence shown here is derived from an EMBL/GenBank/DDBJ whole genome shotgun (WGS) entry which is preliminary data.</text>
</comment>
<keyword evidence="1" id="KW-0812">Transmembrane</keyword>
<reference evidence="3 4" key="1">
    <citation type="submission" date="2024-04" db="EMBL/GenBank/DDBJ databases">
        <title>Novel genus in family Flammeovirgaceae.</title>
        <authorList>
            <person name="Nguyen T.H."/>
            <person name="Vuong T.Q."/>
            <person name="Le H."/>
            <person name="Kim S.-G."/>
        </authorList>
    </citation>
    <scope>NUCLEOTIDE SEQUENCE [LARGE SCALE GENOMIC DNA]</scope>
    <source>
        <strain evidence="3 4">JCM 23209</strain>
    </source>
</reference>
<dbReference type="InterPro" id="IPR012429">
    <property type="entry name" value="HGSNAT_cat"/>
</dbReference>
<feature type="transmembrane region" description="Helical" evidence="1">
    <location>
        <begin position="325"/>
        <end position="346"/>
    </location>
</feature>
<dbReference type="AlphaFoldDB" id="A0AAW9S5I3"/>
<gene>
    <name evidence="3" type="ORF">AAG747_26480</name>
</gene>
<dbReference type="Pfam" id="PF07786">
    <property type="entry name" value="HGSNAT_cat"/>
    <property type="match status" value="1"/>
</dbReference>
<keyword evidence="1" id="KW-0472">Membrane</keyword>
<dbReference type="RefSeq" id="WP_346824273.1">
    <property type="nucleotide sequence ID" value="NZ_JBDKWZ010000023.1"/>
</dbReference>
<proteinExistence type="predicted"/>
<feature type="domain" description="Heparan-alpha-glucosaminide N-acetyltransferase catalytic" evidence="2">
    <location>
        <begin position="7"/>
        <end position="231"/>
    </location>
</feature>